<protein>
    <submittedName>
        <fullName evidence="1">Uncharacterized protein</fullName>
    </submittedName>
</protein>
<dbReference type="EMBL" id="NPMS01000001">
    <property type="protein sequence ID" value="OZU90625.1"/>
    <property type="molecule type" value="Genomic_DNA"/>
</dbReference>
<name>A0A265NFR8_9BACI</name>
<sequence>MDNNDKADLLDVDLLFWRNVSIQSAKYPSSAINYIQAPHRVKVFLHYNCVYYKWPIFPDAFNKSSFIRYTKKDYENKE</sequence>
<evidence type="ECO:0000313" key="2">
    <source>
        <dbReference type="Proteomes" id="UP000216498"/>
    </source>
</evidence>
<proteinExistence type="predicted"/>
<organism evidence="1 2">
    <name type="scientific">Virgibacillus indicus</name>
    <dbReference type="NCBI Taxonomy" id="2024554"/>
    <lineage>
        <taxon>Bacteria</taxon>
        <taxon>Bacillati</taxon>
        <taxon>Bacillota</taxon>
        <taxon>Bacilli</taxon>
        <taxon>Bacillales</taxon>
        <taxon>Bacillaceae</taxon>
        <taxon>Virgibacillus</taxon>
    </lineage>
</organism>
<keyword evidence="2" id="KW-1185">Reference proteome</keyword>
<reference evidence="1 2" key="1">
    <citation type="submission" date="2017-08" db="EMBL/GenBank/DDBJ databases">
        <title>Virgibacillus indicus sp. nov. and Virgibacillus profoundi sp. nov, two moderately halophilic bacteria isolated from marine sediment by using the Microfluidic Streak Plate.</title>
        <authorList>
            <person name="Xu B."/>
            <person name="Hu B."/>
            <person name="Wang J."/>
            <person name="Zhu Y."/>
            <person name="Huang L."/>
            <person name="Du W."/>
            <person name="Huang Y."/>
        </authorList>
    </citation>
    <scope>NUCLEOTIDE SEQUENCE [LARGE SCALE GENOMIC DNA]</scope>
    <source>
        <strain evidence="1 2">IO3-P2-C2</strain>
    </source>
</reference>
<comment type="caution">
    <text evidence="1">The sequence shown here is derived from an EMBL/GenBank/DDBJ whole genome shotgun (WGS) entry which is preliminary data.</text>
</comment>
<dbReference type="AlphaFoldDB" id="A0A265NFR8"/>
<gene>
    <name evidence="1" type="ORF">CIL03_05665</name>
</gene>
<evidence type="ECO:0000313" key="1">
    <source>
        <dbReference type="EMBL" id="OZU90625.1"/>
    </source>
</evidence>
<dbReference type="Proteomes" id="UP000216498">
    <property type="component" value="Unassembled WGS sequence"/>
</dbReference>
<accession>A0A265NFR8</accession>